<evidence type="ECO:0000256" key="1">
    <source>
        <dbReference type="SAM" id="MobiDB-lite"/>
    </source>
</evidence>
<gene>
    <name evidence="2" type="ORF">LTRI10_LOCUS46614</name>
</gene>
<sequence length="92" mass="9900">MEPATLPLDPLVPDPSSKSTSSSSRAGFSSPIAADKETLRSSCESALYFFFFFALPPSQQWTKPLNRFPHRADVSFPSPVIVLVEALTGVAG</sequence>
<feature type="region of interest" description="Disordered" evidence="1">
    <location>
        <begin position="1"/>
        <end position="29"/>
    </location>
</feature>
<dbReference type="EMBL" id="OZ034821">
    <property type="protein sequence ID" value="CAL1406920.1"/>
    <property type="molecule type" value="Genomic_DNA"/>
</dbReference>
<proteinExistence type="predicted"/>
<organism evidence="2 3">
    <name type="scientific">Linum trigynum</name>
    <dbReference type="NCBI Taxonomy" id="586398"/>
    <lineage>
        <taxon>Eukaryota</taxon>
        <taxon>Viridiplantae</taxon>
        <taxon>Streptophyta</taxon>
        <taxon>Embryophyta</taxon>
        <taxon>Tracheophyta</taxon>
        <taxon>Spermatophyta</taxon>
        <taxon>Magnoliopsida</taxon>
        <taxon>eudicotyledons</taxon>
        <taxon>Gunneridae</taxon>
        <taxon>Pentapetalae</taxon>
        <taxon>rosids</taxon>
        <taxon>fabids</taxon>
        <taxon>Malpighiales</taxon>
        <taxon>Linaceae</taxon>
        <taxon>Linum</taxon>
    </lineage>
</organism>
<keyword evidence="3" id="KW-1185">Reference proteome</keyword>
<evidence type="ECO:0000313" key="3">
    <source>
        <dbReference type="Proteomes" id="UP001497516"/>
    </source>
</evidence>
<name>A0AAV2G8E4_9ROSI</name>
<evidence type="ECO:0000313" key="2">
    <source>
        <dbReference type="EMBL" id="CAL1406920.1"/>
    </source>
</evidence>
<dbReference type="Proteomes" id="UP001497516">
    <property type="component" value="Chromosome 8"/>
</dbReference>
<accession>A0AAV2G8E4</accession>
<protein>
    <submittedName>
        <fullName evidence="2">Uncharacterized protein</fullName>
    </submittedName>
</protein>
<dbReference type="AlphaFoldDB" id="A0AAV2G8E4"/>
<reference evidence="2 3" key="1">
    <citation type="submission" date="2024-04" db="EMBL/GenBank/DDBJ databases">
        <authorList>
            <person name="Fracassetti M."/>
        </authorList>
    </citation>
    <scope>NUCLEOTIDE SEQUENCE [LARGE SCALE GENOMIC DNA]</scope>
</reference>